<evidence type="ECO:0000256" key="1">
    <source>
        <dbReference type="SAM" id="MobiDB-lite"/>
    </source>
</evidence>
<protein>
    <recommendedName>
        <fullName evidence="5">Lipoprotein</fullName>
    </recommendedName>
</protein>
<dbReference type="EMBL" id="PEMJ01000071">
    <property type="protein sequence ID" value="RTI16705.1"/>
    <property type="molecule type" value="Genomic_DNA"/>
</dbReference>
<feature type="compositionally biased region" description="Low complexity" evidence="1">
    <location>
        <begin position="240"/>
        <end position="252"/>
    </location>
</feature>
<evidence type="ECO:0008006" key="5">
    <source>
        <dbReference type="Google" id="ProtNLM"/>
    </source>
</evidence>
<reference evidence="3 4" key="1">
    <citation type="journal article" date="2019" name="Extremophiles">
        <title>Biogeography of thermophiles and predominance of Thermus scotoductus in domestic water heaters.</title>
        <authorList>
            <person name="Wilpiszeski R.L."/>
            <person name="Zhang Z."/>
            <person name="House C.H."/>
        </authorList>
    </citation>
    <scope>NUCLEOTIDE SEQUENCE [LARGE SCALE GENOMIC DNA]</scope>
    <source>
        <strain evidence="3 4">14_S14</strain>
    </source>
</reference>
<accession>A0A430V219</accession>
<feature type="region of interest" description="Disordered" evidence="1">
    <location>
        <begin position="25"/>
        <end position="45"/>
    </location>
</feature>
<feature type="chain" id="PRO_5018986027" description="Lipoprotein" evidence="2">
    <location>
        <begin position="20"/>
        <end position="291"/>
    </location>
</feature>
<dbReference type="RefSeq" id="WP_126204496.1">
    <property type="nucleotide sequence ID" value="NZ_PEMJ01000071.1"/>
</dbReference>
<evidence type="ECO:0000256" key="2">
    <source>
        <dbReference type="SAM" id="SignalP"/>
    </source>
</evidence>
<feature type="signal peptide" evidence="2">
    <location>
        <begin position="1"/>
        <end position="19"/>
    </location>
</feature>
<keyword evidence="2" id="KW-0732">Signal</keyword>
<organism evidence="3 4">
    <name type="scientific">Thermus scotoductus</name>
    <dbReference type="NCBI Taxonomy" id="37636"/>
    <lineage>
        <taxon>Bacteria</taxon>
        <taxon>Thermotogati</taxon>
        <taxon>Deinococcota</taxon>
        <taxon>Deinococci</taxon>
        <taxon>Thermales</taxon>
        <taxon>Thermaceae</taxon>
        <taxon>Thermus</taxon>
    </lineage>
</organism>
<name>A0A430V219_THESC</name>
<evidence type="ECO:0000313" key="3">
    <source>
        <dbReference type="EMBL" id="RTI16705.1"/>
    </source>
</evidence>
<dbReference type="PROSITE" id="PS51257">
    <property type="entry name" value="PROKAR_LIPOPROTEIN"/>
    <property type="match status" value="1"/>
</dbReference>
<proteinExistence type="predicted"/>
<gene>
    <name evidence="3" type="ORF">CSW27_03290</name>
</gene>
<dbReference type="AlphaFoldDB" id="A0A430V219"/>
<sequence>MTRSHIKTALGLVGLSLLAGCQLSTAPSQPPTAPRETKQEENPKAVPTHVSQALAVNAAALHRTISPQSVGGEYVVSTEVYDPEGNLAYLANVIAPGPYTFEEALTKLPETAEVYLTGAVTDRPFHSETFTVKAIKNLKAQCPSCKLVYFNQALYGVEGENWYTQEGLLPTEEVQRIKETFAVLKKSIEESDIPEKMAEAWKKLIEGSTPLTYGSTSPPFSPVLGRSIMACPKGLRSLSTGTGRPTGRTWGTAQATSSTGMEARRSSSRTTGTSPSGPTGWYARRGGKIWV</sequence>
<evidence type="ECO:0000313" key="4">
    <source>
        <dbReference type="Proteomes" id="UP000287155"/>
    </source>
</evidence>
<feature type="region of interest" description="Disordered" evidence="1">
    <location>
        <begin position="238"/>
        <end position="281"/>
    </location>
</feature>
<comment type="caution">
    <text evidence="3">The sequence shown here is derived from an EMBL/GenBank/DDBJ whole genome shotgun (WGS) entry which is preliminary data.</text>
</comment>
<dbReference type="Proteomes" id="UP000287155">
    <property type="component" value="Unassembled WGS sequence"/>
</dbReference>
<feature type="compositionally biased region" description="Low complexity" evidence="1">
    <location>
        <begin position="268"/>
        <end position="280"/>
    </location>
</feature>